<proteinExistence type="predicted"/>
<dbReference type="OrthoDB" id="434211at2759"/>
<protein>
    <recommendedName>
        <fullName evidence="3">Crinkler (CRN) family protein</fullName>
    </recommendedName>
</protein>
<dbReference type="InterPro" id="IPR027417">
    <property type="entry name" value="P-loop_NTPase"/>
</dbReference>
<keyword evidence="2" id="KW-1185">Reference proteome</keyword>
<gene>
    <name evidence="1" type="ORF">CcCBS67573_g03143</name>
</gene>
<evidence type="ECO:0000313" key="1">
    <source>
        <dbReference type="EMBL" id="TPX75597.1"/>
    </source>
</evidence>
<dbReference type="PANTHER" id="PTHR33129:SF1">
    <property type="entry name" value="ATP-BINDING PROTEIN"/>
    <property type="match status" value="1"/>
</dbReference>
<dbReference type="InterPro" id="IPR052980">
    <property type="entry name" value="Crinkler_effector"/>
</dbReference>
<dbReference type="STRING" id="246404.A0A507FKP8"/>
<comment type="caution">
    <text evidence="1">The sequence shown here is derived from an EMBL/GenBank/DDBJ whole genome shotgun (WGS) entry which is preliminary data.</text>
</comment>
<organism evidence="1 2">
    <name type="scientific">Chytriomyces confervae</name>
    <dbReference type="NCBI Taxonomy" id="246404"/>
    <lineage>
        <taxon>Eukaryota</taxon>
        <taxon>Fungi</taxon>
        <taxon>Fungi incertae sedis</taxon>
        <taxon>Chytridiomycota</taxon>
        <taxon>Chytridiomycota incertae sedis</taxon>
        <taxon>Chytridiomycetes</taxon>
        <taxon>Chytridiales</taxon>
        <taxon>Chytriomycetaceae</taxon>
        <taxon>Chytriomyces</taxon>
    </lineage>
</organism>
<reference evidence="1 2" key="1">
    <citation type="journal article" date="2019" name="Sci. Rep.">
        <title>Comparative genomics of chytrid fungi reveal insights into the obligate biotrophic and pathogenic lifestyle of Synchytrium endobioticum.</title>
        <authorList>
            <person name="van de Vossenberg B.T.L.H."/>
            <person name="Warris S."/>
            <person name="Nguyen H.D.T."/>
            <person name="van Gent-Pelzer M.P.E."/>
            <person name="Joly D.L."/>
            <person name="van de Geest H.C."/>
            <person name="Bonants P.J.M."/>
            <person name="Smith D.S."/>
            <person name="Levesque C.A."/>
            <person name="van der Lee T.A.J."/>
        </authorList>
    </citation>
    <scope>NUCLEOTIDE SEQUENCE [LARGE SCALE GENOMIC DNA]</scope>
    <source>
        <strain evidence="1 2">CBS 675.73</strain>
    </source>
</reference>
<evidence type="ECO:0000313" key="2">
    <source>
        <dbReference type="Proteomes" id="UP000320333"/>
    </source>
</evidence>
<sequence length="573" mass="65235">MDVDVTGMTWLSDILRAVKKAFSLTVGYGLIQLVDVDNKHITDVDDIPAKYYKRVKNGGLALTVQTTKRVLDDGETDPSEPASKKQRIDSDHLLSTSANFKAFENARLINGCIVSPPQTCLPFLQKGDVQKVYVRQCYKDVFRLLDKEVEKGFRSFAICGTPGIGKSVSFIYILRRLMRRRSRNASYSLNPTKIVYQISLYFICFDLEEQAFFELTTQEAGVLADNPQTLYIIDECNRPPVPSTCVTIFIASSPRSEEYKEFAKQKKPRKWYYPIWTKAELEDCRAKCYPTISNELLEERYEACGGIARFVLETDIYISIPSVLTNALSDVNAVMAVKHVFEPTDIFPLSYSLVHMLVGTDDYGRLYQFLGLGLASNYVGEKLWEKHPEQMIENLQEMFDWRSNEMPRRLFEIYGHRVFSSGGPSDGASGRKALKCRNLSDGTESMLRLQDFGGKRAKLKQNPLPDKPIAAYHQPSDDENFPAIDSLSPQGLFQFTVATEHPIRNVKFLKKLCDLYHIPPADPPTTKLYFVVPEHRYMDFEEQVFLSAKGKRVMKSLPNLEQYVVELPVGEAE</sequence>
<dbReference type="EMBL" id="QEAP01000075">
    <property type="protein sequence ID" value="TPX75597.1"/>
    <property type="molecule type" value="Genomic_DNA"/>
</dbReference>
<dbReference type="AlphaFoldDB" id="A0A507FKP8"/>
<dbReference type="Proteomes" id="UP000320333">
    <property type="component" value="Unassembled WGS sequence"/>
</dbReference>
<name>A0A507FKP8_9FUNG</name>
<evidence type="ECO:0008006" key="3">
    <source>
        <dbReference type="Google" id="ProtNLM"/>
    </source>
</evidence>
<dbReference type="SUPFAM" id="SSF52540">
    <property type="entry name" value="P-loop containing nucleoside triphosphate hydrolases"/>
    <property type="match status" value="1"/>
</dbReference>
<dbReference type="PANTHER" id="PTHR33129">
    <property type="entry name" value="PROTEIN KINASE DOMAIN-CONTAINING PROTEIN-RELATED"/>
    <property type="match status" value="1"/>
</dbReference>
<accession>A0A507FKP8</accession>